<evidence type="ECO:0000313" key="5">
    <source>
        <dbReference type="Proteomes" id="UP000259030"/>
    </source>
</evidence>
<dbReference type="Proteomes" id="UP000259030">
    <property type="component" value="Chromosome"/>
</dbReference>
<organism evidence="4 5">
    <name type="scientific">Deinococcus ficus</name>
    <dbReference type="NCBI Taxonomy" id="317577"/>
    <lineage>
        <taxon>Bacteria</taxon>
        <taxon>Thermotogati</taxon>
        <taxon>Deinococcota</taxon>
        <taxon>Deinococci</taxon>
        <taxon>Deinococcales</taxon>
        <taxon>Deinococcaceae</taxon>
        <taxon>Deinococcus</taxon>
    </lineage>
</organism>
<dbReference type="EMBL" id="CP021081">
    <property type="protein sequence ID" value="ASN80195.1"/>
    <property type="molecule type" value="Genomic_DNA"/>
</dbReference>
<evidence type="ECO:0000256" key="2">
    <source>
        <dbReference type="ARBA" id="ARBA00023315"/>
    </source>
</evidence>
<dbReference type="CDD" id="cd04301">
    <property type="entry name" value="NAT_SF"/>
    <property type="match status" value="2"/>
</dbReference>
<dbReference type="InterPro" id="IPR000182">
    <property type="entry name" value="GNAT_dom"/>
</dbReference>
<dbReference type="GO" id="GO:0016747">
    <property type="term" value="F:acyltransferase activity, transferring groups other than amino-acyl groups"/>
    <property type="evidence" value="ECO:0007669"/>
    <property type="project" value="InterPro"/>
</dbReference>
<keyword evidence="2" id="KW-0012">Acyltransferase</keyword>
<keyword evidence="1 4" id="KW-0808">Transferase</keyword>
<dbReference type="PROSITE" id="PS51186">
    <property type="entry name" value="GNAT"/>
    <property type="match status" value="2"/>
</dbReference>
<evidence type="ECO:0000256" key="1">
    <source>
        <dbReference type="ARBA" id="ARBA00022679"/>
    </source>
</evidence>
<evidence type="ECO:0000313" key="4">
    <source>
        <dbReference type="EMBL" id="ASN80195.1"/>
    </source>
</evidence>
<dbReference type="RefSeq" id="WP_051307449.1">
    <property type="nucleotide sequence ID" value="NZ_CP021081.1"/>
</dbReference>
<protein>
    <submittedName>
        <fullName evidence="4">GNAT family N-acetyltransferase</fullName>
    </submittedName>
</protein>
<keyword evidence="5" id="KW-1185">Reference proteome</keyword>
<dbReference type="InterPro" id="IPR016181">
    <property type="entry name" value="Acyl_CoA_acyltransferase"/>
</dbReference>
<dbReference type="PANTHER" id="PTHR43877:SF6">
    <property type="entry name" value="GCN5-RELATED N-ACETYLTRANSFERASE"/>
    <property type="match status" value="1"/>
</dbReference>
<dbReference type="Pfam" id="PF00583">
    <property type="entry name" value="Acetyltransf_1"/>
    <property type="match status" value="2"/>
</dbReference>
<sequence>MTSEPLNRLDPAAVTVREMTPADHAAVAALLTAVNPDHPITAESLENELKFLRESSVNPHLWHVLAEWQGQVLGAASVLQFPGQYHPDRYSLDLGVHPDWRGHGLGTRLAAEVEAHLQARGARELSAGAYETWPVSVRFLEARGFTEHMRFFDNVLDLGTFDMAAWEAERHLPEGLRAVSFAALQEKLGREEAMRAFHDAFAEARADVPRTAPATELTLEDLTKRAAEPSACPEGVFLAVTDADEVVALTELWRSDAGPHRLEIGLTGTRRAWRRQGVALALKLRGLEWAREQGVTEIWTGNATTNRPMLALNERLGFRPRPAWVSFRRGSVDEG</sequence>
<proteinExistence type="predicted"/>
<dbReference type="STRING" id="317577.GCA_000419625_00448"/>
<gene>
    <name evidence="4" type="ORF">DFI_03460</name>
</gene>
<dbReference type="PANTHER" id="PTHR43877">
    <property type="entry name" value="AMINOALKYLPHOSPHONATE N-ACETYLTRANSFERASE-RELATED-RELATED"/>
    <property type="match status" value="1"/>
</dbReference>
<accession>A0A221SU76</accession>
<dbReference type="Gene3D" id="3.40.630.30">
    <property type="match status" value="1"/>
</dbReference>
<name>A0A221SU76_9DEIO</name>
<dbReference type="SUPFAM" id="SSF55729">
    <property type="entry name" value="Acyl-CoA N-acyltransferases (Nat)"/>
    <property type="match status" value="2"/>
</dbReference>
<evidence type="ECO:0000259" key="3">
    <source>
        <dbReference type="PROSITE" id="PS51186"/>
    </source>
</evidence>
<feature type="domain" description="N-acetyltransferase" evidence="3">
    <location>
        <begin position="14"/>
        <end position="173"/>
    </location>
</feature>
<feature type="domain" description="N-acetyltransferase" evidence="3">
    <location>
        <begin position="187"/>
        <end position="335"/>
    </location>
</feature>
<dbReference type="InterPro" id="IPR050832">
    <property type="entry name" value="Bact_Acetyltransf"/>
</dbReference>
<reference evidence="4 5" key="1">
    <citation type="submission" date="2017-05" db="EMBL/GenBank/DDBJ databases">
        <title>The complete genome sequence of Deinococcus ficus isolated from the rhizosphere of the Ficus religiosa L. in Taiwan.</title>
        <authorList>
            <person name="Wu K.-M."/>
            <person name="Liao T.-L."/>
            <person name="Liu Y.-M."/>
            <person name="Young C.-C."/>
            <person name="Tsai S.-F."/>
        </authorList>
    </citation>
    <scope>NUCLEOTIDE SEQUENCE [LARGE SCALE GENOMIC DNA]</scope>
    <source>
        <strain evidence="4 5">CC-FR2-10</strain>
    </source>
</reference>
<dbReference type="KEGG" id="dfc:DFI_03460"/>
<dbReference type="AlphaFoldDB" id="A0A221SU76"/>